<evidence type="ECO:0000256" key="1">
    <source>
        <dbReference type="SAM" id="MobiDB-lite"/>
    </source>
</evidence>
<evidence type="ECO:0000313" key="3">
    <source>
        <dbReference type="Proteomes" id="UP000076552"/>
    </source>
</evidence>
<keyword evidence="3" id="KW-1185">Reference proteome</keyword>
<dbReference type="Proteomes" id="UP000076552">
    <property type="component" value="Unassembled WGS sequence"/>
</dbReference>
<proteinExistence type="predicted"/>
<dbReference type="AlphaFoldDB" id="A0A166WTI4"/>
<organism evidence="2 3">
    <name type="scientific">Colletotrichum tofieldiae</name>
    <dbReference type="NCBI Taxonomy" id="708197"/>
    <lineage>
        <taxon>Eukaryota</taxon>
        <taxon>Fungi</taxon>
        <taxon>Dikarya</taxon>
        <taxon>Ascomycota</taxon>
        <taxon>Pezizomycotina</taxon>
        <taxon>Sordariomycetes</taxon>
        <taxon>Hypocreomycetidae</taxon>
        <taxon>Glomerellales</taxon>
        <taxon>Glomerellaceae</taxon>
        <taxon>Colletotrichum</taxon>
        <taxon>Colletotrichum spaethianum species complex</taxon>
    </lineage>
</organism>
<dbReference type="EMBL" id="LFIV01000019">
    <property type="protein sequence ID" value="KZL75976.1"/>
    <property type="molecule type" value="Genomic_DNA"/>
</dbReference>
<feature type="compositionally biased region" description="Basic and acidic residues" evidence="1">
    <location>
        <begin position="67"/>
        <end position="78"/>
    </location>
</feature>
<dbReference type="SUPFAM" id="SSF48403">
    <property type="entry name" value="Ankyrin repeat"/>
    <property type="match status" value="1"/>
</dbReference>
<reference evidence="2 3" key="1">
    <citation type="submission" date="2015-06" db="EMBL/GenBank/DDBJ databases">
        <title>Survival trade-offs in plant roots during colonization by closely related pathogenic and mutualistic fungi.</title>
        <authorList>
            <person name="Hacquard S."/>
            <person name="Kracher B."/>
            <person name="Hiruma K."/>
            <person name="Weinman A."/>
            <person name="Muench P."/>
            <person name="Garrido Oter R."/>
            <person name="Ver Loren van Themaat E."/>
            <person name="Dallerey J.-F."/>
            <person name="Damm U."/>
            <person name="Henrissat B."/>
            <person name="Lespinet O."/>
            <person name="Thon M."/>
            <person name="Kemen E."/>
            <person name="McHardy A.C."/>
            <person name="Schulze-Lefert P."/>
            <person name="O'Connell R.J."/>
        </authorList>
    </citation>
    <scope>NUCLEOTIDE SEQUENCE [LARGE SCALE GENOMIC DNA]</scope>
    <source>
        <strain evidence="2 3">0861</strain>
    </source>
</reference>
<sequence>MYKSRLKKRKMHKNNTERVKKLLSQVQNGSARKTQTELRKVENYLRRKKTTADALIAGDCRASERVSEQQRSCTDDKTGSIIDGHQGSIGMQSPESSPTILPNMISTKKLSVSAPWEVIQVEGDPFKPLFSLVQSTLRELKVGLSSSATIDVFLLLQHQGLLVQSQAAMQDRLADGVDSDLLWPEYSATLFDLNLLLEGVLHDGEVFKSYGYKQLKDCGLIEKIMGNPRCPPKKKTLKNLSEERLSIATVAKDATMIKQHLKSGHNSNMLIIAAAAADDTTTLGLIPDQGAVASDALVIASAFGFEGVVGILLGHGVDVNCNAESGSPLGIAAET</sequence>
<comment type="caution">
    <text evidence="2">The sequence shown here is derived from an EMBL/GenBank/DDBJ whole genome shotgun (WGS) entry which is preliminary data.</text>
</comment>
<feature type="region of interest" description="Disordered" evidence="1">
    <location>
        <begin position="67"/>
        <end position="96"/>
    </location>
</feature>
<evidence type="ECO:0000313" key="2">
    <source>
        <dbReference type="EMBL" id="KZL75976.1"/>
    </source>
</evidence>
<protein>
    <recommendedName>
        <fullName evidence="4">Ankyrin repeat protein</fullName>
    </recommendedName>
</protein>
<accession>A0A166WTI4</accession>
<dbReference type="InterPro" id="IPR036770">
    <property type="entry name" value="Ankyrin_rpt-contain_sf"/>
</dbReference>
<gene>
    <name evidence="2" type="ORF">CT0861_00242</name>
</gene>
<evidence type="ECO:0008006" key="4">
    <source>
        <dbReference type="Google" id="ProtNLM"/>
    </source>
</evidence>
<name>A0A166WTI4_9PEZI</name>